<accession>A0A8S3Z358</accession>
<dbReference type="GO" id="GO:0005886">
    <property type="term" value="C:plasma membrane"/>
    <property type="evidence" value="ECO:0007669"/>
    <property type="project" value="InterPro"/>
</dbReference>
<dbReference type="PROSITE" id="PS50268">
    <property type="entry name" value="CADHERIN_2"/>
    <property type="match status" value="5"/>
</dbReference>
<keyword evidence="14" id="KW-1185">Reference proteome</keyword>
<comment type="caution">
    <text evidence="13">The sequence shown here is derived from an EMBL/GenBank/DDBJ whole genome shotgun (WGS) entry which is preliminary data.</text>
</comment>
<keyword evidence="4 9" id="KW-0106">Calcium</keyword>
<evidence type="ECO:0000256" key="8">
    <source>
        <dbReference type="ARBA" id="ARBA00023180"/>
    </source>
</evidence>
<feature type="compositionally biased region" description="Polar residues" evidence="10">
    <location>
        <begin position="790"/>
        <end position="806"/>
    </location>
</feature>
<dbReference type="EMBL" id="CAJHNH020001658">
    <property type="protein sequence ID" value="CAG5123947.1"/>
    <property type="molecule type" value="Genomic_DNA"/>
</dbReference>
<dbReference type="SMART" id="SM00112">
    <property type="entry name" value="CA"/>
    <property type="match status" value="5"/>
</dbReference>
<dbReference type="PANTHER" id="PTHR24028">
    <property type="entry name" value="CADHERIN-87A"/>
    <property type="match status" value="1"/>
</dbReference>
<organism evidence="13 14">
    <name type="scientific">Candidula unifasciata</name>
    <dbReference type="NCBI Taxonomy" id="100452"/>
    <lineage>
        <taxon>Eukaryota</taxon>
        <taxon>Metazoa</taxon>
        <taxon>Spiralia</taxon>
        <taxon>Lophotrochozoa</taxon>
        <taxon>Mollusca</taxon>
        <taxon>Gastropoda</taxon>
        <taxon>Heterobranchia</taxon>
        <taxon>Euthyneura</taxon>
        <taxon>Panpulmonata</taxon>
        <taxon>Eupulmonata</taxon>
        <taxon>Stylommatophora</taxon>
        <taxon>Helicina</taxon>
        <taxon>Helicoidea</taxon>
        <taxon>Geomitridae</taxon>
        <taxon>Candidula</taxon>
    </lineage>
</organism>
<feature type="region of interest" description="Disordered" evidence="10">
    <location>
        <begin position="857"/>
        <end position="891"/>
    </location>
</feature>
<name>A0A8S3Z358_9EUPU</name>
<dbReference type="InterPro" id="IPR050174">
    <property type="entry name" value="Protocadherin/Cadherin-CA"/>
</dbReference>
<evidence type="ECO:0000256" key="2">
    <source>
        <dbReference type="ARBA" id="ARBA00022692"/>
    </source>
</evidence>
<dbReference type="GO" id="GO:0007156">
    <property type="term" value="P:homophilic cell adhesion via plasma membrane adhesion molecules"/>
    <property type="evidence" value="ECO:0007669"/>
    <property type="project" value="InterPro"/>
</dbReference>
<dbReference type="FunFam" id="2.60.40.60:FF:000080">
    <property type="entry name" value="FAT atypical cadherin 1"/>
    <property type="match status" value="1"/>
</dbReference>
<comment type="subcellular location">
    <subcellularLocation>
        <location evidence="1">Membrane</location>
        <topology evidence="1">Single-pass membrane protein</topology>
    </subcellularLocation>
</comment>
<keyword evidence="8" id="KW-0325">Glycoprotein</keyword>
<sequence>MDIPEGAKVGTELKISGPVDRDSKPEFTVQHYNITPAMATFSIHPTTNLDGSVTINLRLEKELDRETKDEYRFDIFAYDGSPTPQSESLGVAIRVTDDNDNAPRFTQSKYEIIINEHEKIGAQVAQVTATDSDIGDYGRISYSFSSNSVKGIFSIDPANGWISLQGDLRTIRKNTSPCLLFVDAKDGGDPPLSSQACVQVTLSSSGIRPPTVVVNTVTAGDVSTLSIPESAVLDHFVAFIDIEDNDDGDSGQVTCQIVSGPEFKLSPNLYTGMVDENRDAGQFIAQVLAQDADAGINAEITYSIPKEAQEYIRVNSRTGIVSTNSPLDREANATLRFKVFATDSGSRPRTGVAEISIIVKDINDNNPQFSKPKFVFFVSENIANNTFIGELTGYDLDVGTNGQYDFYFGGSSKGDSPLPFAVLRNGSVQVTGSLDRESKAQYSFTAIVRDRGEVPRSNTVAVEIKVLDENDNDPVILFPTSNNHTIVISNTPENGMILGRIIAYDVDEDDIAGLRYSIYEGNDDGAFSIGLSNGELMLVSTEHLKNPQDYYLSIKVEDATTRPRNASTQLRIEVRFENISEVSTYTQNEQIRDHYVVIVGVIGGATVVLSVIIISAIFFILHSDKNRRSGKNGSFFKNNFCNATAVQAVVDEKQVDSLDATKSQSNSSIGSDQHGVILSPGNLGKKHEDVHKKVSFSLQDEFHDQGQVLLPEKQICFNLPLNTDSHSIWKKYNNPDDINSDASGESGTCDSGRGTSDEDIKFDHSPGRGSSRPLDHYRTARDGLFDQFTHQNAGNTRPVQNLQGGSRLQAPTLPPKPEKLRLQDTGRHDGFHGNYYDQRQPPLSSTFVPNVHSNMRQSSHTTIHKPNRDNQAGSAVSMDDDASTTTSGSYIMNSDDVMLDGFMGKDVVV</sequence>
<keyword evidence="2 11" id="KW-0812">Transmembrane</keyword>
<dbReference type="AlphaFoldDB" id="A0A8S3Z358"/>
<protein>
    <recommendedName>
        <fullName evidence="12">Cadherin domain-containing protein</fullName>
    </recommendedName>
</protein>
<dbReference type="FunFam" id="2.60.40.60:FF:000092">
    <property type="entry name" value="Protocadherin 8"/>
    <property type="match status" value="1"/>
</dbReference>
<keyword evidence="7 11" id="KW-0472">Membrane</keyword>
<evidence type="ECO:0000259" key="12">
    <source>
        <dbReference type="PROSITE" id="PS50268"/>
    </source>
</evidence>
<evidence type="ECO:0000256" key="11">
    <source>
        <dbReference type="SAM" id="Phobius"/>
    </source>
</evidence>
<evidence type="ECO:0000256" key="3">
    <source>
        <dbReference type="ARBA" id="ARBA00022737"/>
    </source>
</evidence>
<evidence type="ECO:0000256" key="10">
    <source>
        <dbReference type="SAM" id="MobiDB-lite"/>
    </source>
</evidence>
<evidence type="ECO:0000256" key="5">
    <source>
        <dbReference type="ARBA" id="ARBA00022889"/>
    </source>
</evidence>
<dbReference type="Pfam" id="PF00028">
    <property type="entry name" value="Cadherin"/>
    <property type="match status" value="5"/>
</dbReference>
<evidence type="ECO:0000313" key="13">
    <source>
        <dbReference type="EMBL" id="CAG5123947.1"/>
    </source>
</evidence>
<feature type="domain" description="Cadherin" evidence="12">
    <location>
        <begin position="3"/>
        <end position="105"/>
    </location>
</feature>
<dbReference type="PROSITE" id="PS00232">
    <property type="entry name" value="CADHERIN_1"/>
    <property type="match status" value="3"/>
</dbReference>
<feature type="compositionally biased region" description="Polar residues" evidence="10">
    <location>
        <begin position="736"/>
        <end position="749"/>
    </location>
</feature>
<evidence type="ECO:0000256" key="4">
    <source>
        <dbReference type="ARBA" id="ARBA00022837"/>
    </source>
</evidence>
<dbReference type="InterPro" id="IPR002126">
    <property type="entry name" value="Cadherin-like_dom"/>
</dbReference>
<feature type="domain" description="Cadherin" evidence="12">
    <location>
        <begin position="106"/>
        <end position="212"/>
    </location>
</feature>
<feature type="domain" description="Cadherin" evidence="12">
    <location>
        <begin position="370"/>
        <end position="476"/>
    </location>
</feature>
<proteinExistence type="predicted"/>
<dbReference type="FunFam" id="2.60.40.60:FF:000116">
    <property type="entry name" value="Dachsous cadherin-related 2"/>
    <property type="match status" value="1"/>
</dbReference>
<feature type="compositionally biased region" description="Polar residues" evidence="10">
    <location>
        <begin position="661"/>
        <end position="671"/>
    </location>
</feature>
<evidence type="ECO:0000256" key="9">
    <source>
        <dbReference type="PROSITE-ProRule" id="PRU00043"/>
    </source>
</evidence>
<feature type="compositionally biased region" description="Basic and acidic residues" evidence="10">
    <location>
        <begin position="755"/>
        <end position="766"/>
    </location>
</feature>
<keyword evidence="6 11" id="KW-1133">Transmembrane helix</keyword>
<dbReference type="Proteomes" id="UP000678393">
    <property type="component" value="Unassembled WGS sequence"/>
</dbReference>
<dbReference type="CDD" id="cd11304">
    <property type="entry name" value="Cadherin_repeat"/>
    <property type="match status" value="5"/>
</dbReference>
<dbReference type="OrthoDB" id="6252479at2759"/>
<evidence type="ECO:0000256" key="7">
    <source>
        <dbReference type="ARBA" id="ARBA00023136"/>
    </source>
</evidence>
<reference evidence="13" key="1">
    <citation type="submission" date="2021-04" db="EMBL/GenBank/DDBJ databases">
        <authorList>
            <consortium name="Molecular Ecology Group"/>
        </authorList>
    </citation>
    <scope>NUCLEOTIDE SEQUENCE</scope>
</reference>
<feature type="domain" description="Cadherin" evidence="12">
    <location>
        <begin position="266"/>
        <end position="369"/>
    </location>
</feature>
<feature type="domain" description="Cadherin" evidence="12">
    <location>
        <begin position="480"/>
        <end position="574"/>
    </location>
</feature>
<evidence type="ECO:0000256" key="6">
    <source>
        <dbReference type="ARBA" id="ARBA00022989"/>
    </source>
</evidence>
<dbReference type="PANTHER" id="PTHR24028:SF328">
    <property type="entry name" value="CADHERIN-3"/>
    <property type="match status" value="1"/>
</dbReference>
<feature type="region of interest" description="Disordered" evidence="10">
    <location>
        <begin position="790"/>
        <end position="817"/>
    </location>
</feature>
<feature type="transmembrane region" description="Helical" evidence="11">
    <location>
        <begin position="595"/>
        <end position="621"/>
    </location>
</feature>
<dbReference type="InterPro" id="IPR015919">
    <property type="entry name" value="Cadherin-like_sf"/>
</dbReference>
<keyword evidence="3" id="KW-0677">Repeat</keyword>
<feature type="region of interest" description="Disordered" evidence="10">
    <location>
        <begin position="735"/>
        <end position="774"/>
    </location>
</feature>
<evidence type="ECO:0000313" key="14">
    <source>
        <dbReference type="Proteomes" id="UP000678393"/>
    </source>
</evidence>
<gene>
    <name evidence="13" type="ORF">CUNI_LOCUS9505</name>
</gene>
<dbReference type="SUPFAM" id="SSF49313">
    <property type="entry name" value="Cadherin-like"/>
    <property type="match status" value="5"/>
</dbReference>
<evidence type="ECO:0000256" key="1">
    <source>
        <dbReference type="ARBA" id="ARBA00004167"/>
    </source>
</evidence>
<dbReference type="Gene3D" id="2.60.40.60">
    <property type="entry name" value="Cadherins"/>
    <property type="match status" value="5"/>
</dbReference>
<keyword evidence="5" id="KW-0130">Cell adhesion</keyword>
<feature type="region of interest" description="Disordered" evidence="10">
    <location>
        <begin position="1"/>
        <end position="22"/>
    </location>
</feature>
<feature type="region of interest" description="Disordered" evidence="10">
    <location>
        <begin position="661"/>
        <end position="684"/>
    </location>
</feature>
<dbReference type="InterPro" id="IPR020894">
    <property type="entry name" value="Cadherin_CS"/>
</dbReference>
<dbReference type="GO" id="GO:0005509">
    <property type="term" value="F:calcium ion binding"/>
    <property type="evidence" value="ECO:0007669"/>
    <property type="project" value="UniProtKB-UniRule"/>
</dbReference>
<dbReference type="PRINTS" id="PR00205">
    <property type="entry name" value="CADHERIN"/>
</dbReference>